<dbReference type="GO" id="GO:0000428">
    <property type="term" value="C:DNA-directed RNA polymerase complex"/>
    <property type="evidence" value="ECO:0007669"/>
    <property type="project" value="UniProtKB-KW"/>
</dbReference>
<dbReference type="InterPro" id="IPR045867">
    <property type="entry name" value="DNA-dir_RpoC_beta_prime"/>
</dbReference>
<evidence type="ECO:0000259" key="8">
    <source>
        <dbReference type="SMART" id="SM00663"/>
    </source>
</evidence>
<dbReference type="GeneID" id="14690237"/>
<evidence type="ECO:0000256" key="7">
    <source>
        <dbReference type="RuleBase" id="RU004279"/>
    </source>
</evidence>
<evidence type="ECO:0000256" key="1">
    <source>
        <dbReference type="ARBA" id="ARBA00004026"/>
    </source>
</evidence>
<keyword evidence="2 7" id="KW-0240">DNA-directed RNA polymerase</keyword>
<name>M1EVD2_EUGVI</name>
<dbReference type="GO" id="GO:0006351">
    <property type="term" value="P:DNA-templated transcription"/>
    <property type="evidence" value="ECO:0007669"/>
    <property type="project" value="InterPro"/>
</dbReference>
<comment type="similarity">
    <text evidence="7">Belongs to the RNA polymerase beta' chain family.</text>
</comment>
<dbReference type="Gene3D" id="2.40.40.20">
    <property type="match status" value="1"/>
</dbReference>
<dbReference type="GO" id="GO:0003899">
    <property type="term" value="F:DNA-directed RNA polymerase activity"/>
    <property type="evidence" value="ECO:0007669"/>
    <property type="project" value="UniProtKB-EC"/>
</dbReference>
<gene>
    <name evidence="9" type="primary">rpoC1</name>
</gene>
<comment type="function">
    <text evidence="1 7">DNA-dependent RNA polymerase catalyzes the transcription of DNA into RNA using the four ribonucleoside triphosphates as substrates.</text>
</comment>
<dbReference type="InterPro" id="IPR007080">
    <property type="entry name" value="RNA_pol_Rpb1_1"/>
</dbReference>
<evidence type="ECO:0000256" key="3">
    <source>
        <dbReference type="ARBA" id="ARBA00022679"/>
    </source>
</evidence>
<reference evidence="9" key="1">
    <citation type="submission" date="2011-12" db="EMBL/GenBank/DDBJ databases">
        <title>Comparative chloroplast genomics between Euglena taxa (Euglenophyta).</title>
        <authorList>
            <person name="Bennett M.S."/>
            <person name="Triemer R.E."/>
        </authorList>
    </citation>
    <scope>NUCLEOTIDE SEQUENCE</scope>
    <source>
        <strain evidence="9">NJ001</strain>
    </source>
</reference>
<dbReference type="Gene3D" id="4.10.860.120">
    <property type="entry name" value="RNA polymerase II, clamp domain"/>
    <property type="match status" value="1"/>
</dbReference>
<feature type="domain" description="RNA polymerase N-terminal" evidence="8">
    <location>
        <begin position="221"/>
        <end position="503"/>
    </location>
</feature>
<sequence length="583" mass="67525">MKEYIKINIASPKKILSWTERPLPNGELIGKITKPETLDHETFKPIADGLFCEKIFGPIKDFECCCKKYKRIQKKFNKYIKINICPKCKVQITNSKIRNYRMGNINLSNPTIHIWYLKNTPNYLANTINKSIKETNKIVYNKSYVIIEERKKEKYITGGDALNSLLKKLNLEKNYESNLTKNILKNKKIESESEIKKKKLKIYNKRLKIINNFIQTKSKPNWMLIKYLPVLPPNLRPVVKLQDKTIITTDLNFLYGNIINSNNKIIKLRKMSVPETFLNNEKCILQDKVDKLISTEKNTNLKITNKKKLKSLSSNIQGKKGRFRENILGKTVDYSGRSVIVVEPQLKLNECGIPKEIAIELFQPFIIQKMFQLKLINTIREGKEKINLSLERKNIIINKILENIVEKHFILLNRAPTLHRVGVQAFKPILNNEKAIQLHPLVCSAFNADFDGDQMGIHIPLTLKAQAEAQTLMISSNNCTSPATGQSNISPSQDMILGCYFLTIENGSLKYLLNKIKCYTNCLNILVDYKNKKILIHNYVWVYIDKKVNKVKIKRKKKNLKKITFLRTTVGRVLFNYSIAEFL</sequence>
<evidence type="ECO:0000256" key="5">
    <source>
        <dbReference type="ARBA" id="ARBA00023163"/>
    </source>
</evidence>
<dbReference type="SUPFAM" id="SSF64484">
    <property type="entry name" value="beta and beta-prime subunits of DNA dependent RNA-polymerase"/>
    <property type="match status" value="1"/>
</dbReference>
<evidence type="ECO:0000256" key="4">
    <source>
        <dbReference type="ARBA" id="ARBA00022695"/>
    </source>
</evidence>
<keyword evidence="3 7" id="KW-0808">Transferase</keyword>
<dbReference type="InterPro" id="IPR044893">
    <property type="entry name" value="RNA_pol_Rpb1_clamp_domain"/>
</dbReference>
<geneLocation type="chloroplast" evidence="9"/>
<keyword evidence="9" id="KW-0934">Plastid</keyword>
<dbReference type="AlphaFoldDB" id="M1EVD2"/>
<dbReference type="InterPro" id="IPR042102">
    <property type="entry name" value="RNA_pol_Rpb1_3_sf"/>
</dbReference>
<protein>
    <recommendedName>
        <fullName evidence="7">DNA-directed RNA polymerase subunit</fullName>
        <ecNumber evidence="7">2.7.7.6</ecNumber>
    </recommendedName>
</protein>
<dbReference type="InterPro" id="IPR006592">
    <property type="entry name" value="RNA_pol_N"/>
</dbReference>
<dbReference type="Gene3D" id="1.10.40.90">
    <property type="match status" value="1"/>
</dbReference>
<organism evidence="9">
    <name type="scientific">Euglena viridis</name>
    <name type="common">Cercaria viridis</name>
    <dbReference type="NCBI Taxonomy" id="3040"/>
    <lineage>
        <taxon>Eukaryota</taxon>
        <taxon>Discoba</taxon>
        <taxon>Euglenozoa</taxon>
        <taxon>Euglenida</taxon>
        <taxon>Spirocuta</taxon>
        <taxon>Euglenophyceae</taxon>
        <taxon>Euglenales</taxon>
        <taxon>Euglenaceae</taxon>
        <taxon>Euglena</taxon>
    </lineage>
</organism>
<dbReference type="Pfam" id="PF00623">
    <property type="entry name" value="RNA_pol_Rpb1_2"/>
    <property type="match status" value="1"/>
</dbReference>
<dbReference type="Pfam" id="PF04983">
    <property type="entry name" value="RNA_pol_Rpb1_3"/>
    <property type="match status" value="1"/>
</dbReference>
<proteinExistence type="inferred from homology"/>
<dbReference type="EMBL" id="JQ237893">
    <property type="protein sequence ID" value="AEY70835.2"/>
    <property type="molecule type" value="Genomic_DNA"/>
</dbReference>
<evidence type="ECO:0000256" key="6">
    <source>
        <dbReference type="ARBA" id="ARBA00048552"/>
    </source>
</evidence>
<dbReference type="GO" id="GO:0003677">
    <property type="term" value="F:DNA binding"/>
    <property type="evidence" value="ECO:0007669"/>
    <property type="project" value="InterPro"/>
</dbReference>
<dbReference type="Pfam" id="PF04997">
    <property type="entry name" value="RNA_pol_Rpb1_1"/>
    <property type="match status" value="1"/>
</dbReference>
<evidence type="ECO:0000256" key="2">
    <source>
        <dbReference type="ARBA" id="ARBA00022478"/>
    </source>
</evidence>
<dbReference type="RefSeq" id="YP_007517065.2">
    <property type="nucleotide sequence ID" value="NC_020460.2"/>
</dbReference>
<dbReference type="InterPro" id="IPR000722">
    <property type="entry name" value="RNA_pol_asu"/>
</dbReference>
<evidence type="ECO:0000313" key="9">
    <source>
        <dbReference type="EMBL" id="AEY70835.2"/>
    </source>
</evidence>
<comment type="catalytic activity">
    <reaction evidence="6 7">
        <text>RNA(n) + a ribonucleoside 5'-triphosphate = RNA(n+1) + diphosphate</text>
        <dbReference type="Rhea" id="RHEA:21248"/>
        <dbReference type="Rhea" id="RHEA-COMP:14527"/>
        <dbReference type="Rhea" id="RHEA-COMP:17342"/>
        <dbReference type="ChEBI" id="CHEBI:33019"/>
        <dbReference type="ChEBI" id="CHEBI:61557"/>
        <dbReference type="ChEBI" id="CHEBI:140395"/>
        <dbReference type="EC" id="2.7.7.6"/>
    </reaction>
</comment>
<accession>M1EVD2</accession>
<keyword evidence="5 7" id="KW-0804">Transcription</keyword>
<dbReference type="InterPro" id="IPR007066">
    <property type="entry name" value="RNA_pol_Rpb1_3"/>
</dbReference>
<dbReference type="PANTHER" id="PTHR19376:SF54">
    <property type="entry name" value="DNA-DIRECTED RNA POLYMERASE SUBUNIT BETA"/>
    <property type="match status" value="1"/>
</dbReference>
<keyword evidence="4 7" id="KW-0548">Nucleotidyltransferase</keyword>
<dbReference type="PANTHER" id="PTHR19376">
    <property type="entry name" value="DNA-DIRECTED RNA POLYMERASE"/>
    <property type="match status" value="1"/>
</dbReference>
<keyword evidence="9" id="KW-0150">Chloroplast</keyword>
<dbReference type="EC" id="2.7.7.6" evidence="7"/>
<dbReference type="Gene3D" id="1.10.274.100">
    <property type="entry name" value="RNA polymerase Rpb1, domain 3"/>
    <property type="match status" value="1"/>
</dbReference>
<dbReference type="SMART" id="SM00663">
    <property type="entry name" value="RPOLA_N"/>
    <property type="match status" value="1"/>
</dbReference>